<dbReference type="STRING" id="217031.ABB05_07475"/>
<accession>A0A177ZYW5</accession>
<reference evidence="1 2" key="1">
    <citation type="submission" date="2015-05" db="EMBL/GenBank/DDBJ databases">
        <title>Comparison of genome.</title>
        <authorList>
            <person name="Zheng Z."/>
            <person name="Sun M."/>
        </authorList>
    </citation>
    <scope>NUCLEOTIDE SEQUENCE [LARGE SCALE GENOMIC DNA]</scope>
    <source>
        <strain evidence="1 2">G25-74</strain>
    </source>
</reference>
<dbReference type="PATRIC" id="fig|217031.6.peg.1612"/>
<evidence type="ECO:0000313" key="1">
    <source>
        <dbReference type="EMBL" id="OAK72689.1"/>
    </source>
</evidence>
<evidence type="ECO:0000313" key="2">
    <source>
        <dbReference type="Proteomes" id="UP000077881"/>
    </source>
</evidence>
<sequence>MAKLKDLVNVNINRNTIKIQGVEIPVIFTFESFPYLEQAYGKPYHVFEKDLNAMMKKGRVTLGKNEFKLMKALIYAMVRSGGTDCTVHELEGAISIDDLPGVFQVVLGIFQNQIFQAEDAKKIKTEKKS</sequence>
<dbReference type="OrthoDB" id="2185796at2"/>
<dbReference type="Proteomes" id="UP000077881">
    <property type="component" value="Unassembled WGS sequence"/>
</dbReference>
<keyword evidence="2" id="KW-1185">Reference proteome</keyword>
<dbReference type="AlphaFoldDB" id="A0A177ZYW5"/>
<dbReference type="EMBL" id="LDJR01000034">
    <property type="protein sequence ID" value="OAK72689.1"/>
    <property type="molecule type" value="Genomic_DNA"/>
</dbReference>
<gene>
    <name evidence="1" type="ORF">ABB05_07475</name>
</gene>
<dbReference type="RefSeq" id="WP_064467907.1">
    <property type="nucleotide sequence ID" value="NZ_LDJR01000034.1"/>
</dbReference>
<name>A0A177ZYW5_9BACI</name>
<organism evidence="1 2">
    <name type="scientific">Lederbergia galactosidilytica</name>
    <dbReference type="NCBI Taxonomy" id="217031"/>
    <lineage>
        <taxon>Bacteria</taxon>
        <taxon>Bacillati</taxon>
        <taxon>Bacillota</taxon>
        <taxon>Bacilli</taxon>
        <taxon>Bacillales</taxon>
        <taxon>Bacillaceae</taxon>
        <taxon>Lederbergia</taxon>
    </lineage>
</organism>
<comment type="caution">
    <text evidence="1">The sequence shown here is derived from an EMBL/GenBank/DDBJ whole genome shotgun (WGS) entry which is preliminary data.</text>
</comment>
<proteinExistence type="predicted"/>
<protein>
    <submittedName>
        <fullName evidence="1">Phage protein</fullName>
    </submittedName>
</protein>